<evidence type="ECO:0000313" key="2">
    <source>
        <dbReference type="EMBL" id="MFC6334534.1"/>
    </source>
</evidence>
<dbReference type="PANTHER" id="PTHR33434:SF2">
    <property type="entry name" value="FATTY ACID-BINDING PROTEIN TM_1468"/>
    <property type="match status" value="1"/>
</dbReference>
<proteinExistence type="predicted"/>
<dbReference type="InterPro" id="IPR050270">
    <property type="entry name" value="DegV_domain_contain"/>
</dbReference>
<accession>A0ABW1V7U4</accession>
<reference evidence="3" key="1">
    <citation type="journal article" date="2019" name="Int. J. Syst. Evol. Microbiol.">
        <title>The Global Catalogue of Microorganisms (GCM) 10K type strain sequencing project: providing services to taxonomists for standard genome sequencing and annotation.</title>
        <authorList>
            <consortium name="The Broad Institute Genomics Platform"/>
            <consortium name="The Broad Institute Genome Sequencing Center for Infectious Disease"/>
            <person name="Wu L."/>
            <person name="Ma J."/>
        </authorList>
    </citation>
    <scope>NUCLEOTIDE SEQUENCE [LARGE SCALE GENOMIC DNA]</scope>
    <source>
        <strain evidence="3">PCU 280</strain>
    </source>
</reference>
<organism evidence="2 3">
    <name type="scientific">Paenibacillus septentrionalis</name>
    <dbReference type="NCBI Taxonomy" id="429342"/>
    <lineage>
        <taxon>Bacteria</taxon>
        <taxon>Bacillati</taxon>
        <taxon>Bacillota</taxon>
        <taxon>Bacilli</taxon>
        <taxon>Bacillales</taxon>
        <taxon>Paenibacillaceae</taxon>
        <taxon>Paenibacillus</taxon>
    </lineage>
</organism>
<dbReference type="EMBL" id="JBHSTE010000006">
    <property type="protein sequence ID" value="MFC6334534.1"/>
    <property type="molecule type" value="Genomic_DNA"/>
</dbReference>
<dbReference type="Proteomes" id="UP001596233">
    <property type="component" value="Unassembled WGS sequence"/>
</dbReference>
<keyword evidence="1" id="KW-0446">Lipid-binding</keyword>
<dbReference type="Gene3D" id="3.40.50.10440">
    <property type="entry name" value="Dihydroxyacetone kinase, domain 1"/>
    <property type="match status" value="1"/>
</dbReference>
<dbReference type="NCBIfam" id="TIGR00762">
    <property type="entry name" value="DegV"/>
    <property type="match status" value="1"/>
</dbReference>
<keyword evidence="3" id="KW-1185">Reference proteome</keyword>
<dbReference type="Gene3D" id="3.30.1180.10">
    <property type="match status" value="1"/>
</dbReference>
<evidence type="ECO:0000256" key="1">
    <source>
        <dbReference type="ARBA" id="ARBA00023121"/>
    </source>
</evidence>
<dbReference type="InterPro" id="IPR003797">
    <property type="entry name" value="DegV"/>
</dbReference>
<dbReference type="Pfam" id="PF02645">
    <property type="entry name" value="DegV"/>
    <property type="match status" value="1"/>
</dbReference>
<dbReference type="PROSITE" id="PS51482">
    <property type="entry name" value="DEGV"/>
    <property type="match status" value="1"/>
</dbReference>
<comment type="caution">
    <text evidence="2">The sequence shown here is derived from an EMBL/GenBank/DDBJ whole genome shotgun (WGS) entry which is preliminary data.</text>
</comment>
<name>A0ABW1V7U4_9BACL</name>
<dbReference type="SUPFAM" id="SSF82549">
    <property type="entry name" value="DAK1/DegV-like"/>
    <property type="match status" value="1"/>
</dbReference>
<dbReference type="Gene3D" id="2.20.28.50">
    <property type="entry name" value="degv family protein"/>
    <property type="match status" value="1"/>
</dbReference>
<evidence type="ECO:0000313" key="3">
    <source>
        <dbReference type="Proteomes" id="UP001596233"/>
    </source>
</evidence>
<sequence length="276" mass="30258">MKFSLIVDSCCDATASLIKELKLVKIPLNLMLGEREIIDDERLDLTQFMQDMKACTGKVGSSAPAPALYQQAFDASEDAFAVTLSSKLSSSYSSAVLGKEMMESKQNDVYIFDSKSASAGQLLVVLKIREYAQLGLAKADIIERVEQFITHMKTYFVLDNIDNLMKNGRLSKVKGKLINMLNIKPLLGSDGDGNIVSYSNVKGQTKIVKKLVDTITESGKKTSGEHAVISHCDNEELADRLKQAIAERFDFKEIVVVPTGGVSSLYANEKGIILAF</sequence>
<dbReference type="PANTHER" id="PTHR33434">
    <property type="entry name" value="DEGV DOMAIN-CONTAINING PROTEIN DR_1986-RELATED"/>
    <property type="match status" value="1"/>
</dbReference>
<gene>
    <name evidence="2" type="ORF">ACFP56_18045</name>
</gene>
<dbReference type="RefSeq" id="WP_379237155.1">
    <property type="nucleotide sequence ID" value="NZ_JBHSTE010000006.1"/>
</dbReference>
<dbReference type="InterPro" id="IPR043168">
    <property type="entry name" value="DegV_C"/>
</dbReference>
<protein>
    <submittedName>
        <fullName evidence="2">DegV family protein</fullName>
    </submittedName>
</protein>